<reference evidence="8" key="1">
    <citation type="submission" date="2016-10" db="EMBL/GenBank/DDBJ databases">
        <authorList>
            <person name="Varghese N."/>
            <person name="Submissions S."/>
        </authorList>
    </citation>
    <scope>NUCLEOTIDE SEQUENCE [LARGE SCALE GENOMIC DNA]</scope>
    <source>
        <strain evidence="8">930I</strain>
    </source>
</reference>
<comment type="subcellular location">
    <subcellularLocation>
        <location evidence="6">Cytoplasm</location>
    </subcellularLocation>
</comment>
<keyword evidence="5 6" id="KW-0949">S-adenosyl-L-methionine</keyword>
<dbReference type="EC" id="2.1.1.170" evidence="6"/>
<organism evidence="7 8">
    <name type="scientific">Roseospirillum parvum</name>
    <dbReference type="NCBI Taxonomy" id="83401"/>
    <lineage>
        <taxon>Bacteria</taxon>
        <taxon>Pseudomonadati</taxon>
        <taxon>Pseudomonadota</taxon>
        <taxon>Alphaproteobacteria</taxon>
        <taxon>Rhodospirillales</taxon>
        <taxon>Rhodospirillaceae</taxon>
        <taxon>Roseospirillum</taxon>
    </lineage>
</organism>
<evidence type="ECO:0000256" key="2">
    <source>
        <dbReference type="ARBA" id="ARBA00022552"/>
    </source>
</evidence>
<evidence type="ECO:0000256" key="4">
    <source>
        <dbReference type="ARBA" id="ARBA00022679"/>
    </source>
</evidence>
<dbReference type="InterPro" id="IPR003682">
    <property type="entry name" value="rRNA_ssu_MeTfrase_G"/>
</dbReference>
<feature type="binding site" evidence="6">
    <location>
        <position position="137"/>
    </location>
    <ligand>
        <name>S-adenosyl-L-methionine</name>
        <dbReference type="ChEBI" id="CHEBI:59789"/>
    </ligand>
</feature>
<evidence type="ECO:0000256" key="6">
    <source>
        <dbReference type="HAMAP-Rule" id="MF_00074"/>
    </source>
</evidence>
<comment type="catalytic activity">
    <reaction evidence="6">
        <text>guanosine(527) in 16S rRNA + S-adenosyl-L-methionine = N(7)-methylguanosine(527) in 16S rRNA + S-adenosyl-L-homocysteine</text>
        <dbReference type="Rhea" id="RHEA:42732"/>
        <dbReference type="Rhea" id="RHEA-COMP:10209"/>
        <dbReference type="Rhea" id="RHEA-COMP:10210"/>
        <dbReference type="ChEBI" id="CHEBI:57856"/>
        <dbReference type="ChEBI" id="CHEBI:59789"/>
        <dbReference type="ChEBI" id="CHEBI:74269"/>
        <dbReference type="ChEBI" id="CHEBI:74480"/>
        <dbReference type="EC" id="2.1.1.170"/>
    </reaction>
</comment>
<dbReference type="HAMAP" id="MF_00074">
    <property type="entry name" value="16SrRNA_methyltr_G"/>
    <property type="match status" value="1"/>
</dbReference>
<keyword evidence="2 6" id="KW-0698">rRNA processing</keyword>
<accession>A0A1G8DTD0</accession>
<evidence type="ECO:0000256" key="5">
    <source>
        <dbReference type="ARBA" id="ARBA00022691"/>
    </source>
</evidence>
<dbReference type="InterPro" id="IPR029063">
    <property type="entry name" value="SAM-dependent_MTases_sf"/>
</dbReference>
<dbReference type="SUPFAM" id="SSF53335">
    <property type="entry name" value="S-adenosyl-L-methionine-dependent methyltransferases"/>
    <property type="match status" value="1"/>
</dbReference>
<dbReference type="OrthoDB" id="9808773at2"/>
<evidence type="ECO:0000313" key="7">
    <source>
        <dbReference type="EMBL" id="SDH60720.1"/>
    </source>
</evidence>
<comment type="caution">
    <text evidence="6">Lacks conserved residue(s) required for the propagation of feature annotation.</text>
</comment>
<dbReference type="NCBIfam" id="TIGR00138">
    <property type="entry name" value="rsmG_gidB"/>
    <property type="match status" value="1"/>
</dbReference>
<name>A0A1G8DTD0_9PROT</name>
<keyword evidence="8" id="KW-1185">Reference proteome</keyword>
<gene>
    <name evidence="6" type="primary">rsmG</name>
    <name evidence="7" type="ORF">SAMN05421742_108109</name>
</gene>
<evidence type="ECO:0000256" key="3">
    <source>
        <dbReference type="ARBA" id="ARBA00022603"/>
    </source>
</evidence>
<protein>
    <recommendedName>
        <fullName evidence="6">Ribosomal RNA small subunit methyltransferase G</fullName>
        <ecNumber evidence="6">2.1.1.170</ecNumber>
    </recommendedName>
    <alternativeName>
        <fullName evidence="6">16S rRNA 7-methylguanosine methyltransferase</fullName>
        <shortName evidence="6">16S rRNA m7G methyltransferase</shortName>
    </alternativeName>
</protein>
<dbReference type="Proteomes" id="UP000217076">
    <property type="component" value="Unassembled WGS sequence"/>
</dbReference>
<proteinExistence type="inferred from homology"/>
<keyword evidence="3 6" id="KW-0489">Methyltransferase</keyword>
<dbReference type="GO" id="GO:0005829">
    <property type="term" value="C:cytosol"/>
    <property type="evidence" value="ECO:0007669"/>
    <property type="project" value="TreeGrafter"/>
</dbReference>
<feature type="binding site" evidence="6">
    <location>
        <position position="79"/>
    </location>
    <ligand>
        <name>S-adenosyl-L-methionine</name>
        <dbReference type="ChEBI" id="CHEBI:59789"/>
    </ligand>
</feature>
<dbReference type="GO" id="GO:0070043">
    <property type="term" value="F:rRNA (guanine-N7-)-methyltransferase activity"/>
    <property type="evidence" value="ECO:0007669"/>
    <property type="project" value="UniProtKB-UniRule"/>
</dbReference>
<dbReference type="PANTHER" id="PTHR31760:SF0">
    <property type="entry name" value="S-ADENOSYL-L-METHIONINE-DEPENDENT METHYLTRANSFERASES SUPERFAMILY PROTEIN"/>
    <property type="match status" value="1"/>
</dbReference>
<dbReference type="RefSeq" id="WP_092620638.1">
    <property type="nucleotide sequence ID" value="NZ_FNCV01000008.1"/>
</dbReference>
<comment type="function">
    <text evidence="6">Specifically methylates the N7 position of guanine in position 527 of 16S rRNA.</text>
</comment>
<comment type="similarity">
    <text evidence="6">Belongs to the methyltransferase superfamily. RNA methyltransferase RsmG family.</text>
</comment>
<dbReference type="AlphaFoldDB" id="A0A1G8DTD0"/>
<dbReference type="Gene3D" id="3.40.50.150">
    <property type="entry name" value="Vaccinia Virus protein VP39"/>
    <property type="match status" value="1"/>
</dbReference>
<keyword evidence="1 6" id="KW-0963">Cytoplasm</keyword>
<evidence type="ECO:0000256" key="1">
    <source>
        <dbReference type="ARBA" id="ARBA00022490"/>
    </source>
</evidence>
<dbReference type="Pfam" id="PF02527">
    <property type="entry name" value="GidB"/>
    <property type="match status" value="1"/>
</dbReference>
<feature type="binding site" evidence="6">
    <location>
        <begin position="123"/>
        <end position="124"/>
    </location>
    <ligand>
        <name>S-adenosyl-L-methionine</name>
        <dbReference type="ChEBI" id="CHEBI:59789"/>
    </ligand>
</feature>
<feature type="binding site" evidence="6">
    <location>
        <position position="74"/>
    </location>
    <ligand>
        <name>S-adenosyl-L-methionine</name>
        <dbReference type="ChEBI" id="CHEBI:59789"/>
    </ligand>
</feature>
<sequence>MTDWGPDQFAEATGVSRETLDRLRLYVETLGQWQRRINLVGPRTLREIWHRHILDCWQLVPLIGSRPGPLIDMGAGAGLPGLILAIAGVDDVHLVESDSRKAAFLRESARILDVSATIHTRRVEGMSEPKAQTVVARALAPLDRLLALSAGIRHSGTLCVFPKGRDVERELTEAHKMWIMRFDRVPSRTDSQGTILLLHEVAPHGDVSSPFQPPG</sequence>
<dbReference type="STRING" id="83401.SAMN05421742_108109"/>
<dbReference type="PANTHER" id="PTHR31760">
    <property type="entry name" value="S-ADENOSYL-L-METHIONINE-DEPENDENT METHYLTRANSFERASES SUPERFAMILY PROTEIN"/>
    <property type="match status" value="1"/>
</dbReference>
<dbReference type="EMBL" id="FNCV01000008">
    <property type="protein sequence ID" value="SDH60720.1"/>
    <property type="molecule type" value="Genomic_DNA"/>
</dbReference>
<evidence type="ECO:0000313" key="8">
    <source>
        <dbReference type="Proteomes" id="UP000217076"/>
    </source>
</evidence>
<keyword evidence="4 6" id="KW-0808">Transferase</keyword>